<dbReference type="AlphaFoldDB" id="A0A6A4H8C7"/>
<sequence>MSLIFWFETDETILIRRIATSASDKSNFSGFIFLLTWVCAWWREIILSQPSFWTSMMISSSSYLAIDNFETANSLLRECLLHAGSTMPFCFGVFLFDVQLSAPGLSDVLDALAGVASRWKEFRVMVPPELLHYMHDQIHPGILPVLECLDFAVDVDAPLDRNLKHLVTLELSVYLCSFFAVLLEKCPLLQTFSVAHCLVPENDEAPLAVRPSRPIHHTQLKSLNYRLFRIPNEMDPWESVYLPKLTCLEIEAEDVDDATVVNRLHELKALATRSKCVLDRITLDGDIPDDVVASFFQVGSMQTSSFSKRHNGFVDETISNPEPRYLER</sequence>
<keyword evidence="2" id="KW-1185">Reference proteome</keyword>
<protein>
    <recommendedName>
        <fullName evidence="3">F-box domain-containing protein</fullName>
    </recommendedName>
</protein>
<dbReference type="Proteomes" id="UP000799118">
    <property type="component" value="Unassembled WGS sequence"/>
</dbReference>
<evidence type="ECO:0000313" key="1">
    <source>
        <dbReference type="EMBL" id="KAE9394046.1"/>
    </source>
</evidence>
<dbReference type="OrthoDB" id="2269034at2759"/>
<evidence type="ECO:0000313" key="2">
    <source>
        <dbReference type="Proteomes" id="UP000799118"/>
    </source>
</evidence>
<accession>A0A6A4H8C7</accession>
<proteinExistence type="predicted"/>
<organism evidence="1 2">
    <name type="scientific">Gymnopus androsaceus JB14</name>
    <dbReference type="NCBI Taxonomy" id="1447944"/>
    <lineage>
        <taxon>Eukaryota</taxon>
        <taxon>Fungi</taxon>
        <taxon>Dikarya</taxon>
        <taxon>Basidiomycota</taxon>
        <taxon>Agaricomycotina</taxon>
        <taxon>Agaricomycetes</taxon>
        <taxon>Agaricomycetidae</taxon>
        <taxon>Agaricales</taxon>
        <taxon>Marasmiineae</taxon>
        <taxon>Omphalotaceae</taxon>
        <taxon>Gymnopus</taxon>
    </lineage>
</organism>
<reference evidence="1" key="1">
    <citation type="journal article" date="2019" name="Environ. Microbiol.">
        <title>Fungal ecological strategies reflected in gene transcription - a case study of two litter decomposers.</title>
        <authorList>
            <person name="Barbi F."/>
            <person name="Kohler A."/>
            <person name="Barry K."/>
            <person name="Baskaran P."/>
            <person name="Daum C."/>
            <person name="Fauchery L."/>
            <person name="Ihrmark K."/>
            <person name="Kuo A."/>
            <person name="LaButti K."/>
            <person name="Lipzen A."/>
            <person name="Morin E."/>
            <person name="Grigoriev I.V."/>
            <person name="Henrissat B."/>
            <person name="Lindahl B."/>
            <person name="Martin F."/>
        </authorList>
    </citation>
    <scope>NUCLEOTIDE SEQUENCE</scope>
    <source>
        <strain evidence="1">JB14</strain>
    </source>
</reference>
<evidence type="ECO:0008006" key="3">
    <source>
        <dbReference type="Google" id="ProtNLM"/>
    </source>
</evidence>
<dbReference type="EMBL" id="ML769558">
    <property type="protein sequence ID" value="KAE9394046.1"/>
    <property type="molecule type" value="Genomic_DNA"/>
</dbReference>
<name>A0A6A4H8C7_9AGAR</name>
<gene>
    <name evidence="1" type="ORF">BT96DRAFT_943457</name>
</gene>